<reference evidence="1" key="2">
    <citation type="submission" date="2022-01" db="EMBL/GenBank/DDBJ databases">
        <authorList>
            <person name="Yamashiro T."/>
            <person name="Shiraishi A."/>
            <person name="Satake H."/>
            <person name="Nakayama K."/>
        </authorList>
    </citation>
    <scope>NUCLEOTIDE SEQUENCE</scope>
</reference>
<evidence type="ECO:0000313" key="1">
    <source>
        <dbReference type="EMBL" id="GJT62767.1"/>
    </source>
</evidence>
<organism evidence="1 2">
    <name type="scientific">Tanacetum coccineum</name>
    <dbReference type="NCBI Taxonomy" id="301880"/>
    <lineage>
        <taxon>Eukaryota</taxon>
        <taxon>Viridiplantae</taxon>
        <taxon>Streptophyta</taxon>
        <taxon>Embryophyta</taxon>
        <taxon>Tracheophyta</taxon>
        <taxon>Spermatophyta</taxon>
        <taxon>Magnoliopsida</taxon>
        <taxon>eudicotyledons</taxon>
        <taxon>Gunneridae</taxon>
        <taxon>Pentapetalae</taxon>
        <taxon>asterids</taxon>
        <taxon>campanulids</taxon>
        <taxon>Asterales</taxon>
        <taxon>Asteraceae</taxon>
        <taxon>Asteroideae</taxon>
        <taxon>Anthemideae</taxon>
        <taxon>Anthemidinae</taxon>
        <taxon>Tanacetum</taxon>
    </lineage>
</organism>
<proteinExistence type="predicted"/>
<accession>A0ABQ5FJQ0</accession>
<name>A0ABQ5FJQ0_9ASTR</name>
<keyword evidence="2" id="KW-1185">Reference proteome</keyword>
<protein>
    <submittedName>
        <fullName evidence="1">Uncharacterized protein</fullName>
    </submittedName>
</protein>
<dbReference type="Proteomes" id="UP001151760">
    <property type="component" value="Unassembled WGS sequence"/>
</dbReference>
<comment type="caution">
    <text evidence="1">The sequence shown here is derived from an EMBL/GenBank/DDBJ whole genome shotgun (WGS) entry which is preliminary data.</text>
</comment>
<evidence type="ECO:0000313" key="2">
    <source>
        <dbReference type="Proteomes" id="UP001151760"/>
    </source>
</evidence>
<gene>
    <name evidence="1" type="ORF">Tco_1006300</name>
</gene>
<dbReference type="EMBL" id="BQNB010017403">
    <property type="protein sequence ID" value="GJT62767.1"/>
    <property type="molecule type" value="Genomic_DNA"/>
</dbReference>
<reference evidence="1" key="1">
    <citation type="journal article" date="2022" name="Int. J. Mol. Sci.">
        <title>Draft Genome of Tanacetum Coccineum: Genomic Comparison of Closely Related Tanacetum-Family Plants.</title>
        <authorList>
            <person name="Yamashiro T."/>
            <person name="Shiraishi A."/>
            <person name="Nakayama K."/>
            <person name="Satake H."/>
        </authorList>
    </citation>
    <scope>NUCLEOTIDE SEQUENCE</scope>
</reference>
<sequence length="107" mass="12070">MKVRPNCLYWQKVEILGIFDLAYSVDTPLLHEFLINSEDLETCHSLCEAFSVGYRESFKLLLQDILLHLLRFVISTKSSLDGIPNLFCITSSYGILKDGGVKVPDSS</sequence>